<feature type="domain" description="Zn(2)-C6 fungal-type" evidence="3">
    <location>
        <begin position="10"/>
        <end position="38"/>
    </location>
</feature>
<dbReference type="PROSITE" id="PS00463">
    <property type="entry name" value="ZN2_CY6_FUNGAL_1"/>
    <property type="match status" value="1"/>
</dbReference>
<keyword evidence="5" id="KW-1185">Reference proteome</keyword>
<evidence type="ECO:0000313" key="4">
    <source>
        <dbReference type="EMBL" id="KAF6228499.1"/>
    </source>
</evidence>
<gene>
    <name evidence="4" type="ORF">HO133_008229</name>
</gene>
<accession>A0A8H6FHW3</accession>
<dbReference type="SUPFAM" id="SSF57701">
    <property type="entry name" value="Zn2/Cys6 DNA-binding domain"/>
    <property type="match status" value="1"/>
</dbReference>
<proteinExistence type="predicted"/>
<keyword evidence="1" id="KW-0539">Nucleus</keyword>
<dbReference type="RefSeq" id="XP_037156433.1">
    <property type="nucleotide sequence ID" value="XM_037299097.1"/>
</dbReference>
<dbReference type="Gene3D" id="4.10.240.10">
    <property type="entry name" value="Zn(2)-C6 fungal-type DNA-binding domain"/>
    <property type="match status" value="1"/>
</dbReference>
<dbReference type="PROSITE" id="PS50048">
    <property type="entry name" value="ZN2_CY6_FUNGAL_2"/>
    <property type="match status" value="1"/>
</dbReference>
<evidence type="ECO:0000256" key="1">
    <source>
        <dbReference type="ARBA" id="ARBA00023242"/>
    </source>
</evidence>
<dbReference type="PANTHER" id="PTHR38791">
    <property type="entry name" value="ZN(II)2CYS6 TRANSCRIPTION FACTOR (EUROFUNG)-RELATED-RELATED"/>
    <property type="match status" value="1"/>
</dbReference>
<feature type="region of interest" description="Disordered" evidence="2">
    <location>
        <begin position="54"/>
        <end position="103"/>
    </location>
</feature>
<protein>
    <recommendedName>
        <fullName evidence="3">Zn(2)-C6 fungal-type domain-containing protein</fullName>
    </recommendedName>
</protein>
<dbReference type="EMBL" id="JACCJB010000004">
    <property type="protein sequence ID" value="KAF6228499.1"/>
    <property type="molecule type" value="Genomic_DNA"/>
</dbReference>
<comment type="caution">
    <text evidence="4">The sequence shown here is derived from an EMBL/GenBank/DDBJ whole genome shotgun (WGS) entry which is preliminary data.</text>
</comment>
<dbReference type="GO" id="GO:0008270">
    <property type="term" value="F:zinc ion binding"/>
    <property type="evidence" value="ECO:0007669"/>
    <property type="project" value="InterPro"/>
</dbReference>
<dbReference type="InterPro" id="IPR001138">
    <property type="entry name" value="Zn2Cys6_DnaBD"/>
</dbReference>
<dbReference type="PANTHER" id="PTHR38791:SF13">
    <property type="entry name" value="ZN(2)-C6 FUNGAL-TYPE DOMAIN-CONTAINING PROTEIN"/>
    <property type="match status" value="1"/>
</dbReference>
<evidence type="ECO:0000313" key="5">
    <source>
        <dbReference type="Proteomes" id="UP000593566"/>
    </source>
</evidence>
<evidence type="ECO:0000259" key="3">
    <source>
        <dbReference type="PROSITE" id="PS50048"/>
    </source>
</evidence>
<dbReference type="GeneID" id="59336626"/>
<reference evidence="4 5" key="1">
    <citation type="journal article" date="2020" name="Genomics">
        <title>Complete, high-quality genomes from long-read metagenomic sequencing of two wolf lichen thalli reveals enigmatic genome architecture.</title>
        <authorList>
            <person name="McKenzie S.K."/>
            <person name="Walston R.F."/>
            <person name="Allen J.L."/>
        </authorList>
    </citation>
    <scope>NUCLEOTIDE SEQUENCE [LARGE SCALE GENOMIC DNA]</scope>
    <source>
        <strain evidence="4">WasteWater1</strain>
    </source>
</reference>
<feature type="compositionally biased region" description="Basic residues" evidence="2">
    <location>
        <begin position="55"/>
        <end position="64"/>
    </location>
</feature>
<sequence length="701" mass="77840">MVYQGKPSAGCQNCRKRKIKCDEAVPACSQCINTKRQCPGYLARFDLVLRDQTKAVRRKAQRKKQQQDEGPKPPSPPQSASSEDPVSTTWAIVNPGGDPSRAVAKRYSPNEPVPRMFNDFPEQQAICAFFLDFVLLPRHPDSIEGHLEHLLPLYTTTSADSPLSLATSSVALMISGGSPTRRNDQQLGRTIFGKALRKTSAAIRNPEESRKDETLMAVLLLGLFEKIAATATATTPSDAEKSSMVSTHNAGAAALVMHRGQENCKSSLSVGLLFSVRSQLVEHAIEEGTSFKRCPDALSAMFKSLPQNAAARLTSATINIADLRSCARSALLLPWSPDSEKEVNDLLEYAISVDLLVAAWPESLPEGWKWTSADHFDLPPATVSRDAYIYKDRKDIYLDLWVESIWNAYRSARVKVQTIILDCIAWLDKPCEHHWYWRAIYAKMMTQEMIDDMCASVPYALGTKTFGSPGDREGIEYPYNGTQKACEDHRRAAAALGGWHLLEPMKTSLKTRTECLREGQREWVKSQMARIWRIYSLQTAEGNANPISPTKTSTKIKGVKLVSLTTDKELLPQQLCYCLGSGHLKGVKELEDFASRREDAKATKMLLLKDKRGQGIEQSRGYEPEQAGTLMGFESARDFHKLRARNIAFRTASCAQNLSRADSTHFSRVSGARSALNQHLTVGKDRKTTLSAGISQLPDDQ</sequence>
<dbReference type="GO" id="GO:0000981">
    <property type="term" value="F:DNA-binding transcription factor activity, RNA polymerase II-specific"/>
    <property type="evidence" value="ECO:0007669"/>
    <property type="project" value="InterPro"/>
</dbReference>
<name>A0A8H6FHW3_9LECA</name>
<dbReference type="CDD" id="cd00067">
    <property type="entry name" value="GAL4"/>
    <property type="match status" value="1"/>
</dbReference>
<evidence type="ECO:0000256" key="2">
    <source>
        <dbReference type="SAM" id="MobiDB-lite"/>
    </source>
</evidence>
<dbReference type="Pfam" id="PF00172">
    <property type="entry name" value="Zn_clus"/>
    <property type="match status" value="1"/>
</dbReference>
<dbReference type="SMART" id="SM00066">
    <property type="entry name" value="GAL4"/>
    <property type="match status" value="1"/>
</dbReference>
<organism evidence="4 5">
    <name type="scientific">Letharia lupina</name>
    <dbReference type="NCBI Taxonomy" id="560253"/>
    <lineage>
        <taxon>Eukaryota</taxon>
        <taxon>Fungi</taxon>
        <taxon>Dikarya</taxon>
        <taxon>Ascomycota</taxon>
        <taxon>Pezizomycotina</taxon>
        <taxon>Lecanoromycetes</taxon>
        <taxon>OSLEUM clade</taxon>
        <taxon>Lecanoromycetidae</taxon>
        <taxon>Lecanorales</taxon>
        <taxon>Lecanorineae</taxon>
        <taxon>Parmeliaceae</taxon>
        <taxon>Letharia</taxon>
    </lineage>
</organism>
<dbReference type="AlphaFoldDB" id="A0A8H6FHW3"/>
<dbReference type="InterPro" id="IPR036864">
    <property type="entry name" value="Zn2-C6_fun-type_DNA-bd_sf"/>
</dbReference>
<dbReference type="Proteomes" id="UP000593566">
    <property type="component" value="Unassembled WGS sequence"/>
</dbReference>
<dbReference type="InterPro" id="IPR053175">
    <property type="entry name" value="DHMBA_Reg_Transcription_Factor"/>
</dbReference>